<dbReference type="RefSeq" id="WP_220609419.1">
    <property type="nucleotide sequence ID" value="NZ_CP080598.1"/>
</dbReference>
<name>A0ABX8WY40_9CYAN</name>
<protein>
    <submittedName>
        <fullName evidence="4">ABC transporter substrate-binding protein</fullName>
    </submittedName>
</protein>
<comment type="similarity">
    <text evidence="1">Belongs to the bacterial solute-binding protein 1 family.</text>
</comment>
<sequence>MNKYKWLKFCILIITVAIIVISCHQLQPSKSAVTIKLSGWGGSPVEQKLLKQVLQDFEIKHPQIKVKYELISDQYMDVIKTRLIGEAAPDVFYLDAVEAPFLISKNVLEPLNNYITDKFDLQDFDKNLLEIFKEHNHIYGIPKDYSTLALFYNKKAFKKSGFNKPPTTWDELLSYSQKLTGKLNRYGFGESPAISRHVYKIQAFGGKLIDENGNATFASEKALKGLQLVIDQYRKYQTSALPSDVGASSGTDMFGQGKVAMVIEGNWAIPYLQETFPQLDFATAEVPKINNQKGTMVYTVAYVMNKQTKHKKAAWELISYLTGKEGMEKWTVTGFALPTRKSVANKLGYDQDYLRSALVAGLDDATPWQLGKYPAVIVNNFENQFLSALLGEQSLKQAMLRAQNNANQQMKMMDSFFPSFLLLFFSSSCPSCLRGSLIKKSLVPKFYLGMQLKRLCLLLL</sequence>
<dbReference type="Pfam" id="PF01547">
    <property type="entry name" value="SBP_bac_1"/>
    <property type="match status" value="1"/>
</dbReference>
<dbReference type="Gene3D" id="3.40.190.10">
    <property type="entry name" value="Periplasmic binding protein-like II"/>
    <property type="match status" value="1"/>
</dbReference>
<dbReference type="SUPFAM" id="SSF53850">
    <property type="entry name" value="Periplasmic binding protein-like II"/>
    <property type="match status" value="1"/>
</dbReference>
<proteinExistence type="inferred from homology"/>
<keyword evidence="3" id="KW-0732">Signal</keyword>
<dbReference type="EMBL" id="CP080598">
    <property type="protein sequence ID" value="QYX31367.1"/>
    <property type="molecule type" value="Genomic_DNA"/>
</dbReference>
<gene>
    <name evidence="4" type="ORF">K2F26_21565</name>
</gene>
<dbReference type="InterPro" id="IPR006059">
    <property type="entry name" value="SBP"/>
</dbReference>
<organism evidence="4 5">
    <name type="scientific">Sphaerospermopsis torques-reginae ITEP-024</name>
    <dbReference type="NCBI Taxonomy" id="984208"/>
    <lineage>
        <taxon>Bacteria</taxon>
        <taxon>Bacillati</taxon>
        <taxon>Cyanobacteriota</taxon>
        <taxon>Cyanophyceae</taxon>
        <taxon>Nostocales</taxon>
        <taxon>Aphanizomenonaceae</taxon>
        <taxon>Sphaerospermopsis</taxon>
        <taxon>Sphaerospermopsis torques-reginae</taxon>
    </lineage>
</organism>
<accession>A0ABX8WY40</accession>
<evidence type="ECO:0000256" key="1">
    <source>
        <dbReference type="ARBA" id="ARBA00008520"/>
    </source>
</evidence>
<keyword evidence="5" id="KW-1185">Reference proteome</keyword>
<dbReference type="PANTHER" id="PTHR30061:SF50">
    <property type="entry name" value="MALTOSE_MALTODEXTRIN-BINDING PERIPLASMIC PROTEIN"/>
    <property type="match status" value="1"/>
</dbReference>
<evidence type="ECO:0000313" key="4">
    <source>
        <dbReference type="EMBL" id="QYX31367.1"/>
    </source>
</evidence>
<evidence type="ECO:0000313" key="5">
    <source>
        <dbReference type="Proteomes" id="UP000826540"/>
    </source>
</evidence>
<dbReference type="PROSITE" id="PS51257">
    <property type="entry name" value="PROKAR_LIPOPROTEIN"/>
    <property type="match status" value="1"/>
</dbReference>
<evidence type="ECO:0000256" key="2">
    <source>
        <dbReference type="ARBA" id="ARBA00022448"/>
    </source>
</evidence>
<dbReference type="CDD" id="cd14748">
    <property type="entry name" value="PBP2_UgpB"/>
    <property type="match status" value="1"/>
</dbReference>
<dbReference type="PANTHER" id="PTHR30061">
    <property type="entry name" value="MALTOSE-BINDING PERIPLASMIC PROTEIN"/>
    <property type="match status" value="1"/>
</dbReference>
<dbReference type="Proteomes" id="UP000826540">
    <property type="component" value="Chromosome"/>
</dbReference>
<keyword evidence="2" id="KW-0813">Transport</keyword>
<reference evidence="4 5" key="1">
    <citation type="journal article" date="2022" name="J. Am. Chem. Soc.">
        <title>Biosynthesis of Guanitoxin Enables Global Environmental Detection in Freshwater Cyanobacteria.</title>
        <authorList>
            <person name="Lima S.T."/>
            <person name="Fallon T.R."/>
            <person name="Cordoza J.L."/>
            <person name="Chekan J.R."/>
            <person name="Delbaje E."/>
            <person name="Hopiavuori A.R."/>
            <person name="Alvarenga D.O."/>
            <person name="Wood S.M."/>
            <person name="Luhavaya H."/>
            <person name="Baumgartner J.T."/>
            <person name="Dorr F.A."/>
            <person name="Etchegaray A."/>
            <person name="Pinto E."/>
            <person name="McKinnie S.M.K."/>
            <person name="Fiore M.F."/>
            <person name="Moore B.S."/>
        </authorList>
    </citation>
    <scope>NUCLEOTIDE SEQUENCE [LARGE SCALE GENOMIC DNA]</scope>
    <source>
        <strain evidence="4 5">ITEP-024</strain>
    </source>
</reference>
<evidence type="ECO:0000256" key="3">
    <source>
        <dbReference type="ARBA" id="ARBA00022729"/>
    </source>
</evidence>